<evidence type="ECO:0000256" key="4">
    <source>
        <dbReference type="ARBA" id="ARBA00022728"/>
    </source>
</evidence>
<protein>
    <recommendedName>
        <fullName evidence="9">U6 snRNA-associated Sm-like protein LSm8</fullName>
    </recommendedName>
</protein>
<comment type="caution">
    <text evidence="11">The sequence shown here is derived from an EMBL/GenBank/DDBJ whole genome shotgun (WGS) entry which is preliminary data.</text>
</comment>
<evidence type="ECO:0000256" key="8">
    <source>
        <dbReference type="ARBA" id="ARBA00023274"/>
    </source>
</evidence>
<dbReference type="GO" id="GO:0046540">
    <property type="term" value="C:U4/U6 x U5 tri-snRNP complex"/>
    <property type="evidence" value="ECO:0007669"/>
    <property type="project" value="UniProtKB-UniRule"/>
</dbReference>
<feature type="domain" description="Sm" evidence="10">
    <location>
        <begin position="1"/>
        <end position="76"/>
    </location>
</feature>
<proteinExistence type="inferred from homology"/>
<dbReference type="AlphaFoldDB" id="A0A9K3L7Z8"/>
<evidence type="ECO:0000256" key="2">
    <source>
        <dbReference type="ARBA" id="ARBA00006850"/>
    </source>
</evidence>
<dbReference type="PANTHER" id="PTHR15588:SF9">
    <property type="entry name" value="U6 SNRNA-ASSOCIATED SM-LIKE PROTEIN LSM8"/>
    <property type="match status" value="1"/>
</dbReference>
<dbReference type="PANTHER" id="PTHR15588">
    <property type="entry name" value="LSM1"/>
    <property type="match status" value="1"/>
</dbReference>
<comment type="similarity">
    <text evidence="2 9">Belongs to the snRNP Sm proteins family.</text>
</comment>
<comment type="subunit">
    <text evidence="9">LSm subunits form a heteromer with a doughnut shape.</text>
</comment>
<keyword evidence="8 9" id="KW-0687">Ribonucleoprotein</keyword>
<dbReference type="InterPro" id="IPR044642">
    <property type="entry name" value="PTHR15588"/>
</dbReference>
<organism evidence="11 13">
    <name type="scientific">Nitzschia inconspicua</name>
    <dbReference type="NCBI Taxonomy" id="303405"/>
    <lineage>
        <taxon>Eukaryota</taxon>
        <taxon>Sar</taxon>
        <taxon>Stramenopiles</taxon>
        <taxon>Ochrophyta</taxon>
        <taxon>Bacillariophyta</taxon>
        <taxon>Bacillariophyceae</taxon>
        <taxon>Bacillariophycidae</taxon>
        <taxon>Bacillariales</taxon>
        <taxon>Bacillariaceae</taxon>
        <taxon>Nitzschia</taxon>
    </lineage>
</organism>
<reference evidence="11" key="2">
    <citation type="submission" date="2021-04" db="EMBL/GenBank/DDBJ databases">
        <authorList>
            <person name="Podell S."/>
        </authorList>
    </citation>
    <scope>NUCLEOTIDE SEQUENCE</scope>
    <source>
        <strain evidence="11">Hildebrandi</strain>
    </source>
</reference>
<evidence type="ECO:0000259" key="10">
    <source>
        <dbReference type="PROSITE" id="PS52002"/>
    </source>
</evidence>
<evidence type="ECO:0000313" key="12">
    <source>
        <dbReference type="EMBL" id="KAG7356810.1"/>
    </source>
</evidence>
<keyword evidence="6 9" id="KW-0508">mRNA splicing</keyword>
<sequence>MAHSIKEWRDKSVCVVTSDGRIILGELVGHDQVQNLILNDAKERVFTEGSAPEMVELGLYVIRGDNVCMIADYDQNAWTEDAVPPLPPIQQHENI</sequence>
<dbReference type="GO" id="GO:0005688">
    <property type="term" value="C:U6 snRNP"/>
    <property type="evidence" value="ECO:0007669"/>
    <property type="project" value="UniProtKB-UniRule"/>
</dbReference>
<evidence type="ECO:0000256" key="9">
    <source>
        <dbReference type="RuleBase" id="RU365048"/>
    </source>
</evidence>
<dbReference type="GO" id="GO:0000398">
    <property type="term" value="P:mRNA splicing, via spliceosome"/>
    <property type="evidence" value="ECO:0007669"/>
    <property type="project" value="UniProtKB-UniRule"/>
</dbReference>
<evidence type="ECO:0000256" key="7">
    <source>
        <dbReference type="ARBA" id="ARBA00023242"/>
    </source>
</evidence>
<keyword evidence="7 9" id="KW-0539">Nucleus</keyword>
<dbReference type="Pfam" id="PF01423">
    <property type="entry name" value="LSM"/>
    <property type="match status" value="1"/>
</dbReference>
<dbReference type="PROSITE" id="PS52002">
    <property type="entry name" value="SM"/>
    <property type="match status" value="1"/>
</dbReference>
<dbReference type="InterPro" id="IPR047575">
    <property type="entry name" value="Sm"/>
</dbReference>
<dbReference type="EMBL" id="JAGRRH010000015">
    <property type="protein sequence ID" value="KAG7356451.1"/>
    <property type="molecule type" value="Genomic_DNA"/>
</dbReference>
<keyword evidence="5 9" id="KW-0694">RNA-binding</keyword>
<dbReference type="InterPro" id="IPR034103">
    <property type="entry name" value="Lsm8"/>
</dbReference>
<dbReference type="OrthoDB" id="10263346at2759"/>
<name>A0A9K3L7Z8_9STRA</name>
<dbReference type="GO" id="GO:0003729">
    <property type="term" value="F:mRNA binding"/>
    <property type="evidence" value="ECO:0007669"/>
    <property type="project" value="TreeGrafter"/>
</dbReference>
<evidence type="ECO:0000313" key="13">
    <source>
        <dbReference type="Proteomes" id="UP000693970"/>
    </source>
</evidence>
<comment type="function">
    <text evidence="9">Plays role in pre-mRNA splicing as component of the U4/U6-U5 tri-snRNP complex that is involved in spliceosome assembly, and as component of the precatalytic spliceosome (spliceosome B complex). The heptameric LSM2-8 complex binds specifically to the 3'-terminal U-tract of U6 snRNA.</text>
</comment>
<dbReference type="SMART" id="SM00651">
    <property type="entry name" value="Sm"/>
    <property type="match status" value="1"/>
</dbReference>
<evidence type="ECO:0000256" key="5">
    <source>
        <dbReference type="ARBA" id="ARBA00022884"/>
    </source>
</evidence>
<dbReference type="GO" id="GO:0071011">
    <property type="term" value="C:precatalytic spliceosome"/>
    <property type="evidence" value="ECO:0007669"/>
    <property type="project" value="TreeGrafter"/>
</dbReference>
<dbReference type="InterPro" id="IPR001163">
    <property type="entry name" value="Sm_dom_euk/arc"/>
</dbReference>
<evidence type="ECO:0000256" key="6">
    <source>
        <dbReference type="ARBA" id="ARBA00023187"/>
    </source>
</evidence>
<evidence type="ECO:0000313" key="11">
    <source>
        <dbReference type="EMBL" id="KAG7356451.1"/>
    </source>
</evidence>
<keyword evidence="13" id="KW-1185">Reference proteome</keyword>
<comment type="subcellular location">
    <subcellularLocation>
        <location evidence="1 9">Nucleus</location>
    </subcellularLocation>
</comment>
<keyword evidence="4 9" id="KW-0747">Spliceosome</keyword>
<dbReference type="CDD" id="cd01727">
    <property type="entry name" value="LSm8"/>
    <property type="match status" value="1"/>
</dbReference>
<accession>A0A9K3L7Z8</accession>
<evidence type="ECO:0000256" key="1">
    <source>
        <dbReference type="ARBA" id="ARBA00004123"/>
    </source>
</evidence>
<reference evidence="11" key="1">
    <citation type="journal article" date="2021" name="Sci. Rep.">
        <title>Diploid genomic architecture of Nitzschia inconspicua, an elite biomass production diatom.</title>
        <authorList>
            <person name="Oliver A."/>
            <person name="Podell S."/>
            <person name="Pinowska A."/>
            <person name="Traller J.C."/>
            <person name="Smith S.R."/>
            <person name="McClure R."/>
            <person name="Beliaev A."/>
            <person name="Bohutskyi P."/>
            <person name="Hill E.A."/>
            <person name="Rabines A."/>
            <person name="Zheng H."/>
            <person name="Allen L.Z."/>
            <person name="Kuo A."/>
            <person name="Grigoriev I.V."/>
            <person name="Allen A.E."/>
            <person name="Hazlebeck D."/>
            <person name="Allen E.E."/>
        </authorList>
    </citation>
    <scope>NUCLEOTIDE SEQUENCE</scope>
    <source>
        <strain evidence="11">Hildebrandi</strain>
    </source>
</reference>
<keyword evidence="3 9" id="KW-0507">mRNA processing</keyword>
<dbReference type="EMBL" id="JAGRRH010000015">
    <property type="protein sequence ID" value="KAG7356810.1"/>
    <property type="molecule type" value="Genomic_DNA"/>
</dbReference>
<gene>
    <name evidence="9" type="primary">LSM8</name>
    <name evidence="11" type="ORF">IV203_001137</name>
    <name evidence="12" type="ORF">IV203_001496</name>
</gene>
<dbReference type="Proteomes" id="UP000693970">
    <property type="component" value="Unassembled WGS sequence"/>
</dbReference>
<evidence type="ECO:0000256" key="3">
    <source>
        <dbReference type="ARBA" id="ARBA00022664"/>
    </source>
</evidence>